<comment type="caution">
    <text evidence="2">The sequence shown here is derived from an EMBL/GenBank/DDBJ whole genome shotgun (WGS) entry which is preliminary data.</text>
</comment>
<keyword evidence="3" id="KW-1185">Reference proteome</keyword>
<reference evidence="2 3" key="1">
    <citation type="submission" date="2020-05" db="EMBL/GenBank/DDBJ databases">
        <title>Draft genome sequence of Desulfovibrio psychrotolerans JS1T.</title>
        <authorList>
            <person name="Ueno A."/>
            <person name="Tamazawa S."/>
            <person name="Tamamura S."/>
            <person name="Murakami T."/>
            <person name="Kiyama T."/>
            <person name="Inomata H."/>
            <person name="Amano Y."/>
            <person name="Miyakawa K."/>
            <person name="Tamaki H."/>
            <person name="Naganuma T."/>
            <person name="Kaneko K."/>
        </authorList>
    </citation>
    <scope>NUCLEOTIDE SEQUENCE [LARGE SCALE GENOMIC DNA]</scope>
    <source>
        <strain evidence="2 3">JS1</strain>
    </source>
</reference>
<feature type="compositionally biased region" description="Low complexity" evidence="1">
    <location>
        <begin position="42"/>
        <end position="55"/>
    </location>
</feature>
<organism evidence="2 3">
    <name type="scientific">Desulfovibrio psychrotolerans</name>
    <dbReference type="NCBI Taxonomy" id="415242"/>
    <lineage>
        <taxon>Bacteria</taxon>
        <taxon>Pseudomonadati</taxon>
        <taxon>Thermodesulfobacteriota</taxon>
        <taxon>Desulfovibrionia</taxon>
        <taxon>Desulfovibrionales</taxon>
        <taxon>Desulfovibrionaceae</taxon>
        <taxon>Desulfovibrio</taxon>
    </lineage>
</organism>
<accession>A0A7J0BV88</accession>
<name>A0A7J0BV88_9BACT</name>
<proteinExistence type="predicted"/>
<evidence type="ECO:0000313" key="2">
    <source>
        <dbReference type="EMBL" id="GFM37617.1"/>
    </source>
</evidence>
<dbReference type="EMBL" id="BLVP01000008">
    <property type="protein sequence ID" value="GFM37617.1"/>
    <property type="molecule type" value="Genomic_DNA"/>
</dbReference>
<dbReference type="AlphaFoldDB" id="A0A7J0BV88"/>
<evidence type="ECO:0000256" key="1">
    <source>
        <dbReference type="SAM" id="MobiDB-lite"/>
    </source>
</evidence>
<feature type="region of interest" description="Disordered" evidence="1">
    <location>
        <begin position="15"/>
        <end position="65"/>
    </location>
</feature>
<sequence length="65" mass="6834">MRATVEYCRILSDTAGLPQPLRKTGAVYAPRPEEADGLTATGSQSGRQSGNQSGSKAGCKADRQH</sequence>
<dbReference type="Proteomes" id="UP000503820">
    <property type="component" value="Unassembled WGS sequence"/>
</dbReference>
<evidence type="ECO:0000313" key="3">
    <source>
        <dbReference type="Proteomes" id="UP000503820"/>
    </source>
</evidence>
<protein>
    <submittedName>
        <fullName evidence="2">Uncharacterized protein</fullName>
    </submittedName>
</protein>
<gene>
    <name evidence="2" type="ORF">DSM19430T_23010</name>
</gene>